<dbReference type="AlphaFoldDB" id="A0A7Z2T7N9"/>
<evidence type="ECO:0000256" key="11">
    <source>
        <dbReference type="ARBA" id="ARBA00023054"/>
    </source>
</evidence>
<keyword evidence="7" id="KW-0255">Endonuclease</keyword>
<keyword evidence="6" id="KW-0547">Nucleotide-binding</keyword>
<evidence type="ECO:0000256" key="12">
    <source>
        <dbReference type="ARBA" id="ARBA00023172"/>
    </source>
</evidence>
<evidence type="ECO:0000313" key="16">
    <source>
        <dbReference type="Proteomes" id="UP000464262"/>
    </source>
</evidence>
<accession>A0A7Z2T7N9</accession>
<dbReference type="GO" id="GO:0005524">
    <property type="term" value="F:ATP binding"/>
    <property type="evidence" value="ECO:0007669"/>
    <property type="project" value="UniProtKB-KW"/>
</dbReference>
<evidence type="ECO:0000256" key="2">
    <source>
        <dbReference type="ARBA" id="ARBA00011322"/>
    </source>
</evidence>
<evidence type="ECO:0000256" key="5">
    <source>
        <dbReference type="ARBA" id="ARBA00022722"/>
    </source>
</evidence>
<dbReference type="KEGG" id="vas:GT360_19915"/>
<dbReference type="PANTHER" id="PTHR32114:SF2">
    <property type="entry name" value="ABC TRANSPORTER ABCH.3"/>
    <property type="match status" value="1"/>
</dbReference>
<keyword evidence="5" id="KW-0540">Nuclease</keyword>
<gene>
    <name evidence="15" type="ORF">GT360_19915</name>
</gene>
<keyword evidence="11 14" id="KW-0175">Coiled coil</keyword>
<dbReference type="Pfam" id="PF13555">
    <property type="entry name" value="AAA_29"/>
    <property type="match status" value="1"/>
</dbReference>
<dbReference type="GO" id="GO:0004527">
    <property type="term" value="F:exonuclease activity"/>
    <property type="evidence" value="ECO:0007669"/>
    <property type="project" value="UniProtKB-KW"/>
</dbReference>
<dbReference type="FunFam" id="3.40.50.300:FF:001446">
    <property type="entry name" value="DsDNA exonuclease SbcC"/>
    <property type="match status" value="1"/>
</dbReference>
<evidence type="ECO:0000256" key="3">
    <source>
        <dbReference type="ARBA" id="ARBA00013368"/>
    </source>
</evidence>
<dbReference type="Gene3D" id="3.40.50.300">
    <property type="entry name" value="P-loop containing nucleotide triphosphate hydrolases"/>
    <property type="match status" value="2"/>
</dbReference>
<comment type="subunit">
    <text evidence="2">Heterodimer of SbcC and SbcD.</text>
</comment>
<protein>
    <recommendedName>
        <fullName evidence="3">Nuclease SbcCD subunit C</fullName>
    </recommendedName>
</protein>
<dbReference type="SUPFAM" id="SSF52540">
    <property type="entry name" value="P-loop containing nucleoside triphosphate hydrolases"/>
    <property type="match status" value="1"/>
</dbReference>
<evidence type="ECO:0000256" key="10">
    <source>
        <dbReference type="ARBA" id="ARBA00022840"/>
    </source>
</evidence>
<dbReference type="RefSeq" id="WP_164650684.1">
    <property type="nucleotide sequence ID" value="NZ_CP047476.1"/>
</dbReference>
<feature type="coiled-coil region" evidence="14">
    <location>
        <begin position="603"/>
        <end position="692"/>
    </location>
</feature>
<keyword evidence="8" id="KW-0378">Hydrolase</keyword>
<evidence type="ECO:0000313" key="15">
    <source>
        <dbReference type="EMBL" id="QIA65787.1"/>
    </source>
</evidence>
<reference evidence="15 16" key="1">
    <citation type="submission" date="2020-01" db="EMBL/GenBank/DDBJ databases">
        <title>Whole genome and functional gene identification of agarase of Vibrio HN897.</title>
        <authorList>
            <person name="Liu Y."/>
            <person name="Zhao Z."/>
        </authorList>
    </citation>
    <scope>NUCLEOTIDE SEQUENCE [LARGE SCALE GENOMIC DNA]</scope>
    <source>
        <strain evidence="15 16">HN897</strain>
    </source>
</reference>
<name>A0A7Z2T7N9_9VIBR</name>
<keyword evidence="10" id="KW-0067">ATP-binding</keyword>
<dbReference type="EMBL" id="CP047476">
    <property type="protein sequence ID" value="QIA65787.1"/>
    <property type="molecule type" value="Genomic_DNA"/>
</dbReference>
<evidence type="ECO:0000256" key="9">
    <source>
        <dbReference type="ARBA" id="ARBA00022839"/>
    </source>
</evidence>
<dbReference type="PANTHER" id="PTHR32114">
    <property type="entry name" value="ABC TRANSPORTER ABCH.3"/>
    <property type="match status" value="1"/>
</dbReference>
<proteinExistence type="inferred from homology"/>
<keyword evidence="4" id="KW-0235">DNA replication</keyword>
<sequence>MKPIKLTFQAFGPFADKQEVDFDKLGHAPLFLINGPTGAGKSTLLDAICFALYGETTGSERTGDQMRCDQADAKQLTFVDFTFSLGGHVYRIERSPEQQVPKQRGEGTTKKTHSAVFYQLEGETESLIANRPNPVAKEVVERIGLDVKQFRQVMVIPQGRFRELLTANSKEREQIFGQLFSTHIYRDIERVLFEQAADIRKQKDQFDNQIKGVLELAEVETEADLASVIEQKESQVTEAAKRLESAKLAQNVVTQKWQQANELVDKFKALEALRHEQQQLGAQQQDVDNKRTQLKRARLATALSATYQAKNTSQQTLTHSVERCAQAEQALNTAAQEQSRCLTQLQQAKRESELLPELDKRVYQLQAQIERLKQYQTLHTTWMAADKTLTTVEQITQALMNQQLLAQDALKQAQLNQDRAKQAHLELPLKEQTEKAIAKQLSVLQEVETTCRASEQGQQLLASANEQLSQHQARFNQAKTFADQQEFQWHSTQAAQLAQLLNEGEACPVCGSESHPAPAMHQGHLVSKTDVDHARVAQQQAFSQVEQQQAQVQNHKVEQGKIEKALEGWRRLLNEALSYDPQSLLQEQAQLRAEIKALRAFNVDEANQQFMKVEKQLTELEGQVKQQESQRQQAQQEKSNLDGQLASLKESLGEANDLAHTRQSLKQTTQRIQVLKQGLESAQQQQTTAEQKFTIATTTLSAETKAKQEAEIAASKQKQQWREELDNSDFENEDTFLHANLSRDLVEQIEQHIESFDKACAKTAGALQQIDSELKDVAQPDLSLMTQEREQANLVYQQALAEHTQIQSVVANLNKVKVRLAELYLENEKLDKAYQVFGTLSDVANGKTGSKVSLHRFVLGVLLDDVLIQATQRLRLMSKGRYELLRKEQRAKGNVGSGLDLLVEDAYSGKTRDVATLSGGESFMAALALALGLSDVVQSYSGGIRLDTLFIDEGFGSLDPESLDLAIQTLMELQQTGRTIGIISHVSELKEQMNLRIDVTPSRTGSQLSISQ</sequence>
<evidence type="ECO:0000256" key="6">
    <source>
        <dbReference type="ARBA" id="ARBA00022741"/>
    </source>
</evidence>
<dbReference type="GO" id="GO:0004519">
    <property type="term" value="F:endonuclease activity"/>
    <property type="evidence" value="ECO:0007669"/>
    <property type="project" value="UniProtKB-KW"/>
</dbReference>
<dbReference type="Proteomes" id="UP000464262">
    <property type="component" value="Chromosome 2"/>
</dbReference>
<evidence type="ECO:0000256" key="14">
    <source>
        <dbReference type="SAM" id="Coils"/>
    </source>
</evidence>
<evidence type="ECO:0000256" key="7">
    <source>
        <dbReference type="ARBA" id="ARBA00022759"/>
    </source>
</evidence>
<keyword evidence="12" id="KW-0233">DNA recombination</keyword>
<dbReference type="GO" id="GO:0006310">
    <property type="term" value="P:DNA recombination"/>
    <property type="evidence" value="ECO:0007669"/>
    <property type="project" value="UniProtKB-KW"/>
</dbReference>
<keyword evidence="16" id="KW-1185">Reference proteome</keyword>
<evidence type="ECO:0000256" key="1">
    <source>
        <dbReference type="ARBA" id="ARBA00006930"/>
    </source>
</evidence>
<dbReference type="InterPro" id="IPR027417">
    <property type="entry name" value="P-loop_NTPase"/>
</dbReference>
<comment type="function">
    <text evidence="13">SbcCD cleaves DNA hairpin structures. These structures can inhibit DNA replication and are intermediates in certain DNA recombination reactions. The complex acts as a 3'-&gt;5' double strand exonuclease that can open hairpins. It also has a 5' single-strand endonuclease activity.</text>
</comment>
<keyword evidence="9" id="KW-0269">Exonuclease</keyword>
<dbReference type="Pfam" id="PF13558">
    <property type="entry name" value="SbcC_Walker_B"/>
    <property type="match status" value="1"/>
</dbReference>
<dbReference type="GO" id="GO:0006260">
    <property type="term" value="P:DNA replication"/>
    <property type="evidence" value="ECO:0007669"/>
    <property type="project" value="UniProtKB-KW"/>
</dbReference>
<comment type="similarity">
    <text evidence="1">Belongs to the SMC family. SbcC subfamily.</text>
</comment>
<evidence type="ECO:0000256" key="4">
    <source>
        <dbReference type="ARBA" id="ARBA00022705"/>
    </source>
</evidence>
<evidence type="ECO:0000256" key="13">
    <source>
        <dbReference type="ARBA" id="ARBA00055999"/>
    </source>
</evidence>
<organism evidence="15 16">
    <name type="scientific">Vibrio astriarenae</name>
    <dbReference type="NCBI Taxonomy" id="1481923"/>
    <lineage>
        <taxon>Bacteria</taxon>
        <taxon>Pseudomonadati</taxon>
        <taxon>Pseudomonadota</taxon>
        <taxon>Gammaproteobacteria</taxon>
        <taxon>Vibrionales</taxon>
        <taxon>Vibrionaceae</taxon>
        <taxon>Vibrio</taxon>
    </lineage>
</organism>
<evidence type="ECO:0000256" key="8">
    <source>
        <dbReference type="ARBA" id="ARBA00022801"/>
    </source>
</evidence>